<keyword evidence="1" id="KW-0812">Transmembrane</keyword>
<protein>
    <submittedName>
        <fullName evidence="2">Uncharacterized protein</fullName>
    </submittedName>
</protein>
<gene>
    <name evidence="2" type="ORF">HF394_19425</name>
</gene>
<accession>A0A7H8QFN6</accession>
<evidence type="ECO:0000313" key="3">
    <source>
        <dbReference type="Proteomes" id="UP000509222"/>
    </source>
</evidence>
<keyword evidence="3" id="KW-1185">Reference proteome</keyword>
<dbReference type="EMBL" id="CP051179">
    <property type="protein sequence ID" value="QKX52804.1"/>
    <property type="molecule type" value="Genomic_DNA"/>
</dbReference>
<reference evidence="2 3" key="1">
    <citation type="submission" date="2020-04" db="EMBL/GenBank/DDBJ databases">
        <authorList>
            <person name="Pajer P."/>
            <person name="Broz P."/>
        </authorList>
    </citation>
    <scope>NUCLEOTIDE SEQUENCE [LARGE SCALE GENOMIC DNA]</scope>
    <source>
        <strain evidence="3">NRL-ATB46093</strain>
        <plasmid evidence="2 3">unnamed2</plasmid>
    </source>
</reference>
<evidence type="ECO:0000256" key="1">
    <source>
        <dbReference type="SAM" id="Phobius"/>
    </source>
</evidence>
<dbReference type="Proteomes" id="UP000509222">
    <property type="component" value="Plasmid unnamed2"/>
</dbReference>
<geneLocation type="plasmid" evidence="2 3">
    <name>unnamed2</name>
</geneLocation>
<feature type="transmembrane region" description="Helical" evidence="1">
    <location>
        <begin position="6"/>
        <end position="21"/>
    </location>
</feature>
<dbReference type="RefSeq" id="WP_176295228.1">
    <property type="nucleotide sequence ID" value="NZ_CP051179.1"/>
</dbReference>
<keyword evidence="1" id="KW-1133">Transmembrane helix</keyword>
<reference evidence="3" key="2">
    <citation type="submission" date="2020-06" db="EMBL/GenBank/DDBJ databases">
        <title>Isolation of Planomicrobium glaciei.</title>
        <authorList>
            <person name="Malisova L."/>
            <person name="Safrankova R."/>
            <person name="Jakubu V."/>
            <person name="Spanelova P."/>
        </authorList>
    </citation>
    <scope>NUCLEOTIDE SEQUENCE [LARGE SCALE GENOMIC DNA]</scope>
    <source>
        <strain evidence="3">NRL-ATB46093</strain>
        <plasmid evidence="3">unnamed2</plasmid>
    </source>
</reference>
<sequence length="57" mass="6310">MSIGIIALISIVIWFVAIQEFSKPEKTQSNKKLITLTSAGTLLTLILTVSLFQNLNF</sequence>
<dbReference type="AlphaFoldDB" id="A0A7H8QFN6"/>
<keyword evidence="2" id="KW-0614">Plasmid</keyword>
<proteinExistence type="predicted"/>
<keyword evidence="1" id="KW-0472">Membrane</keyword>
<name>A0A7H8QFN6_9BACL</name>
<feature type="transmembrane region" description="Helical" evidence="1">
    <location>
        <begin position="33"/>
        <end position="52"/>
    </location>
</feature>
<evidence type="ECO:0000313" key="2">
    <source>
        <dbReference type="EMBL" id="QKX52804.1"/>
    </source>
</evidence>
<organism evidence="2 3">
    <name type="scientific">Planococcus glaciei</name>
    <dbReference type="NCBI Taxonomy" id="459472"/>
    <lineage>
        <taxon>Bacteria</taxon>
        <taxon>Bacillati</taxon>
        <taxon>Bacillota</taxon>
        <taxon>Bacilli</taxon>
        <taxon>Bacillales</taxon>
        <taxon>Caryophanaceae</taxon>
        <taxon>Planococcus</taxon>
    </lineage>
</organism>